<dbReference type="InterPro" id="IPR008962">
    <property type="entry name" value="PapD-like_sf"/>
</dbReference>
<dbReference type="AlphaFoldDB" id="A0A7S4VN66"/>
<reference evidence="2" key="1">
    <citation type="submission" date="2021-01" db="EMBL/GenBank/DDBJ databases">
        <authorList>
            <person name="Corre E."/>
            <person name="Pelletier E."/>
            <person name="Niang G."/>
            <person name="Scheremetjew M."/>
            <person name="Finn R."/>
            <person name="Kale V."/>
            <person name="Holt S."/>
            <person name="Cochrane G."/>
            <person name="Meng A."/>
            <person name="Brown T."/>
            <person name="Cohen L."/>
        </authorList>
    </citation>
    <scope>NUCLEOTIDE SEQUENCE</scope>
    <source>
        <strain evidence="2">GSO104</strain>
    </source>
</reference>
<accession>A0A7S4VN66</accession>
<dbReference type="InterPro" id="IPR013783">
    <property type="entry name" value="Ig-like_fold"/>
</dbReference>
<name>A0A7S4VN66_9STRA</name>
<keyword evidence="1" id="KW-1133">Transmembrane helix</keyword>
<dbReference type="EMBL" id="HBNS01019411">
    <property type="protein sequence ID" value="CAE4608228.1"/>
    <property type="molecule type" value="Transcribed_RNA"/>
</dbReference>
<evidence type="ECO:0000256" key="1">
    <source>
        <dbReference type="SAM" id="Phobius"/>
    </source>
</evidence>
<dbReference type="Gene3D" id="2.60.40.10">
    <property type="entry name" value="Immunoglobulins"/>
    <property type="match status" value="1"/>
</dbReference>
<proteinExistence type="predicted"/>
<organism evidence="2">
    <name type="scientific">Ditylum brightwellii</name>
    <dbReference type="NCBI Taxonomy" id="49249"/>
    <lineage>
        <taxon>Eukaryota</taxon>
        <taxon>Sar</taxon>
        <taxon>Stramenopiles</taxon>
        <taxon>Ochrophyta</taxon>
        <taxon>Bacillariophyta</taxon>
        <taxon>Mediophyceae</taxon>
        <taxon>Lithodesmiophycidae</taxon>
        <taxon>Lithodesmiales</taxon>
        <taxon>Lithodesmiaceae</taxon>
        <taxon>Ditylum</taxon>
    </lineage>
</organism>
<sequence>MTYRGPDCTKCLAYNPNVDMEGTRESLGSRQRYGELKWLGYHSCADNEKLHTDLCCEFVENDDHGSNCKLKDADHPCVFCDGLVLNDFTLPGVNVCDSCSMYYPGSGITGEKRGKASPLTRHACAFHTGDTSNCCLYDDVSQQCGVYDSDNNSFLYPCTSCNENGNKSTTTSILIVIPLIFVGLVVTAFLYFPKRRHRKKQEEKKTNPAAIELPHATPIDHDEHSIVIATPVPDQQTIFAEVVDVEGNDPLFSASPMACLDNPLPSSPLKSVPLKSNSEEAQMTSGNTILNAVDEPSSKPAGRDHIATYDHNHHIGKEETLKPWSISLPQKFPLEVTPSDTLHIQYIEDGKSKGALTLFNPDDEKYYAIELRPSTNHYTFEPQMTIVAPKQYQSCIAFYNNREKEFLDMTQVKLQILACPVDAASGKNFLIMQSSLTNDESYKVANEEMWKEVLKTKVDVIKTVIDIDHI</sequence>
<dbReference type="SUPFAM" id="SSF49354">
    <property type="entry name" value="PapD-like"/>
    <property type="match status" value="1"/>
</dbReference>
<gene>
    <name evidence="2" type="ORF">DBRI00130_LOCUS15448</name>
</gene>
<protein>
    <submittedName>
        <fullName evidence="2">Uncharacterized protein</fullName>
    </submittedName>
</protein>
<evidence type="ECO:0000313" key="2">
    <source>
        <dbReference type="EMBL" id="CAE4608228.1"/>
    </source>
</evidence>
<keyword evidence="1" id="KW-0472">Membrane</keyword>
<feature type="transmembrane region" description="Helical" evidence="1">
    <location>
        <begin position="173"/>
        <end position="192"/>
    </location>
</feature>
<keyword evidence="1" id="KW-0812">Transmembrane</keyword>